<dbReference type="SUPFAM" id="SSF53732">
    <property type="entry name" value="Aconitase iron-sulfur domain"/>
    <property type="match status" value="1"/>
</dbReference>
<comment type="cofactor">
    <cofactor evidence="2">
        <name>[4Fe-4S] cluster</name>
        <dbReference type="ChEBI" id="CHEBI:49883"/>
    </cofactor>
</comment>
<keyword evidence="13 16" id="KW-0456">Lyase</keyword>
<name>A0A3B8WKD8_MARNT</name>
<evidence type="ECO:0000256" key="5">
    <source>
        <dbReference type="ARBA" id="ARBA00011271"/>
    </source>
</evidence>
<keyword evidence="7" id="KW-0432">Leucine biosynthesis</keyword>
<comment type="caution">
    <text evidence="16">The sequence shown here is derived from an EMBL/GenBank/DDBJ whole genome shotgun (WGS) entry which is preliminary data.</text>
</comment>
<feature type="domain" description="Aconitase/3-isopropylmalate dehydratase large subunit alpha/beta/alpha" evidence="15">
    <location>
        <begin position="2"/>
        <end position="58"/>
    </location>
</feature>
<evidence type="ECO:0000259" key="15">
    <source>
        <dbReference type="Pfam" id="PF00330"/>
    </source>
</evidence>
<dbReference type="PRINTS" id="PR00415">
    <property type="entry name" value="ACONITASE"/>
</dbReference>
<evidence type="ECO:0000256" key="7">
    <source>
        <dbReference type="ARBA" id="ARBA00022430"/>
    </source>
</evidence>
<evidence type="ECO:0000256" key="11">
    <source>
        <dbReference type="ARBA" id="ARBA00023004"/>
    </source>
</evidence>
<evidence type="ECO:0000313" key="17">
    <source>
        <dbReference type="Proteomes" id="UP000261325"/>
    </source>
</evidence>
<dbReference type="PANTHER" id="PTHR43822:SF9">
    <property type="entry name" value="3-ISOPROPYLMALATE DEHYDRATASE"/>
    <property type="match status" value="1"/>
</dbReference>
<protein>
    <recommendedName>
        <fullName evidence="6">3-isopropylmalate dehydratase</fullName>
        <ecNumber evidence="6">4.2.1.33</ecNumber>
    </recommendedName>
</protein>
<feature type="non-terminal residue" evidence="16">
    <location>
        <position position="1"/>
    </location>
</feature>
<keyword evidence="12" id="KW-0411">Iron-sulfur</keyword>
<dbReference type="EC" id="4.2.1.33" evidence="6"/>
<evidence type="ECO:0000256" key="10">
    <source>
        <dbReference type="ARBA" id="ARBA00022723"/>
    </source>
</evidence>
<keyword evidence="14" id="KW-0100">Branched-chain amino acid biosynthesis</keyword>
<dbReference type="PANTHER" id="PTHR43822">
    <property type="entry name" value="HOMOACONITASE, MITOCHONDRIAL-RELATED"/>
    <property type="match status" value="1"/>
</dbReference>
<dbReference type="InterPro" id="IPR036008">
    <property type="entry name" value="Aconitase_4Fe-4S_dom"/>
</dbReference>
<accession>A0A3B8WKD8</accession>
<dbReference type="Gene3D" id="3.30.499.10">
    <property type="entry name" value="Aconitase, domain 3"/>
    <property type="match status" value="1"/>
</dbReference>
<evidence type="ECO:0000256" key="3">
    <source>
        <dbReference type="ARBA" id="ARBA00002695"/>
    </source>
</evidence>
<sequence>TAGGTGYAIEFGGEAIRGLSMEGRMTICNMSIEAGARVGMVAVDDTTIEYVKGRPFSPRGE</sequence>
<keyword evidence="8" id="KW-0004">4Fe-4S</keyword>
<dbReference type="InterPro" id="IPR001030">
    <property type="entry name" value="Acoase/IPM_deHydtase_lsu_aba"/>
</dbReference>
<evidence type="ECO:0000256" key="6">
    <source>
        <dbReference type="ARBA" id="ARBA00011998"/>
    </source>
</evidence>
<keyword evidence="11" id="KW-0408">Iron</keyword>
<evidence type="ECO:0000256" key="1">
    <source>
        <dbReference type="ARBA" id="ARBA00000491"/>
    </source>
</evidence>
<keyword evidence="10" id="KW-0479">Metal-binding</keyword>
<dbReference type="InterPro" id="IPR015931">
    <property type="entry name" value="Acnase/IPM_dHydase_lsu_aba_1/3"/>
</dbReference>
<evidence type="ECO:0000256" key="14">
    <source>
        <dbReference type="ARBA" id="ARBA00023304"/>
    </source>
</evidence>
<dbReference type="InterPro" id="IPR050067">
    <property type="entry name" value="IPM_dehydratase_rel_enz"/>
</dbReference>
<evidence type="ECO:0000256" key="12">
    <source>
        <dbReference type="ARBA" id="ARBA00023014"/>
    </source>
</evidence>
<keyword evidence="9" id="KW-0028">Amino-acid biosynthesis</keyword>
<evidence type="ECO:0000256" key="2">
    <source>
        <dbReference type="ARBA" id="ARBA00001966"/>
    </source>
</evidence>
<dbReference type="GO" id="GO:0009098">
    <property type="term" value="P:L-leucine biosynthetic process"/>
    <property type="evidence" value="ECO:0007669"/>
    <property type="project" value="UniProtKB-KW"/>
</dbReference>
<gene>
    <name evidence="16" type="ORF">DCF82_22700</name>
</gene>
<dbReference type="EMBL" id="DLYI01000310">
    <property type="protein sequence ID" value="HAC30587.1"/>
    <property type="molecule type" value="Genomic_DNA"/>
</dbReference>
<evidence type="ECO:0000313" key="16">
    <source>
        <dbReference type="EMBL" id="HAC30587.1"/>
    </source>
</evidence>
<dbReference type="GO" id="GO:0003861">
    <property type="term" value="F:3-isopropylmalate dehydratase activity"/>
    <property type="evidence" value="ECO:0007669"/>
    <property type="project" value="UniProtKB-EC"/>
</dbReference>
<dbReference type="GO" id="GO:0051539">
    <property type="term" value="F:4 iron, 4 sulfur cluster binding"/>
    <property type="evidence" value="ECO:0007669"/>
    <property type="project" value="UniProtKB-KW"/>
</dbReference>
<feature type="non-terminal residue" evidence="16">
    <location>
        <position position="61"/>
    </location>
</feature>
<dbReference type="GO" id="GO:0046872">
    <property type="term" value="F:metal ion binding"/>
    <property type="evidence" value="ECO:0007669"/>
    <property type="project" value="UniProtKB-KW"/>
</dbReference>
<comment type="pathway">
    <text evidence="4">Amino-acid biosynthesis; L-leucine biosynthesis; L-leucine from 3-methyl-2-oxobutanoate: step 2/4.</text>
</comment>
<evidence type="ECO:0000256" key="9">
    <source>
        <dbReference type="ARBA" id="ARBA00022605"/>
    </source>
</evidence>
<comment type="subunit">
    <text evidence="5">Heterodimer of LeuC and LeuD.</text>
</comment>
<evidence type="ECO:0000256" key="13">
    <source>
        <dbReference type="ARBA" id="ARBA00023239"/>
    </source>
</evidence>
<proteinExistence type="predicted"/>
<dbReference type="AlphaFoldDB" id="A0A3B8WKD8"/>
<comment type="catalytic activity">
    <reaction evidence="1">
        <text>(2R,3S)-3-isopropylmalate = (2S)-2-isopropylmalate</text>
        <dbReference type="Rhea" id="RHEA:32287"/>
        <dbReference type="ChEBI" id="CHEBI:1178"/>
        <dbReference type="ChEBI" id="CHEBI:35121"/>
        <dbReference type="EC" id="4.2.1.33"/>
    </reaction>
</comment>
<evidence type="ECO:0000256" key="8">
    <source>
        <dbReference type="ARBA" id="ARBA00022485"/>
    </source>
</evidence>
<organism evidence="16 17">
    <name type="scientific">Marinobacter nauticus</name>
    <name type="common">Marinobacter hydrocarbonoclasticus</name>
    <name type="synonym">Marinobacter aquaeolei</name>
    <dbReference type="NCBI Taxonomy" id="2743"/>
    <lineage>
        <taxon>Bacteria</taxon>
        <taxon>Pseudomonadati</taxon>
        <taxon>Pseudomonadota</taxon>
        <taxon>Gammaproteobacteria</taxon>
        <taxon>Pseudomonadales</taxon>
        <taxon>Marinobacteraceae</taxon>
        <taxon>Marinobacter</taxon>
    </lineage>
</organism>
<comment type="function">
    <text evidence="3">Catalyzes the isomerization between 2-isopropylmalate and 3-isopropylmalate, via the formation of 2-isopropylmaleate.</text>
</comment>
<evidence type="ECO:0000256" key="4">
    <source>
        <dbReference type="ARBA" id="ARBA00004729"/>
    </source>
</evidence>
<dbReference type="Proteomes" id="UP000261325">
    <property type="component" value="Unassembled WGS sequence"/>
</dbReference>
<dbReference type="Pfam" id="PF00330">
    <property type="entry name" value="Aconitase"/>
    <property type="match status" value="1"/>
</dbReference>
<reference evidence="16 17" key="1">
    <citation type="journal article" date="2018" name="Nat. Biotechnol.">
        <title>A standardized bacterial taxonomy based on genome phylogeny substantially revises the tree of life.</title>
        <authorList>
            <person name="Parks D.H."/>
            <person name="Chuvochina M."/>
            <person name="Waite D.W."/>
            <person name="Rinke C."/>
            <person name="Skarshewski A."/>
            <person name="Chaumeil P.A."/>
            <person name="Hugenholtz P."/>
        </authorList>
    </citation>
    <scope>NUCLEOTIDE SEQUENCE [LARGE SCALE GENOMIC DNA]</scope>
    <source>
        <strain evidence="16">UBA9049</strain>
    </source>
</reference>